<evidence type="ECO:0000256" key="2">
    <source>
        <dbReference type="ARBA" id="ARBA00022741"/>
    </source>
</evidence>
<dbReference type="AlphaFoldDB" id="A0A150KLX3"/>
<dbReference type="GO" id="GO:0005524">
    <property type="term" value="F:ATP binding"/>
    <property type="evidence" value="ECO:0007669"/>
    <property type="project" value="UniProtKB-KW"/>
</dbReference>
<name>A0A150KLX3_9BACI</name>
<dbReference type="Pfam" id="PF13087">
    <property type="entry name" value="AAA_12"/>
    <property type="match status" value="1"/>
</dbReference>
<dbReference type="EMBL" id="LQYN01000115">
    <property type="protein sequence ID" value="KYC92275.1"/>
    <property type="molecule type" value="Genomic_DNA"/>
</dbReference>
<feature type="domain" description="AAA+ ATPase" evidence="6">
    <location>
        <begin position="159"/>
        <end position="415"/>
    </location>
</feature>
<gene>
    <name evidence="7" type="ORF">B4102_3759</name>
</gene>
<comment type="similarity">
    <text evidence="1">Belongs to the DNA2/NAM7 helicase family.</text>
</comment>
<dbReference type="PANTHER" id="PTHR43788">
    <property type="entry name" value="DNA2/NAM7 HELICASE FAMILY MEMBER"/>
    <property type="match status" value="1"/>
</dbReference>
<dbReference type="RefSeq" id="WP_066235323.1">
    <property type="nucleotide sequence ID" value="NZ_LQYN01000115.1"/>
</dbReference>
<dbReference type="InterPro" id="IPR041677">
    <property type="entry name" value="DNA2/NAM7_AAA_11"/>
</dbReference>
<comment type="caution">
    <text evidence="7">The sequence shown here is derived from an EMBL/GenBank/DDBJ whole genome shotgun (WGS) entry which is preliminary data.</text>
</comment>
<dbReference type="InterPro" id="IPR027417">
    <property type="entry name" value="P-loop_NTPase"/>
</dbReference>
<reference evidence="7 8" key="1">
    <citation type="submission" date="2016-01" db="EMBL/GenBank/DDBJ databases">
        <title>Genome Sequences of Twelve Sporeforming Bacillus Species Isolated from Foods.</title>
        <authorList>
            <person name="Berendsen E.M."/>
            <person name="Wells-Bennik M.H."/>
            <person name="Krawcyk A.O."/>
            <person name="De Jong A."/>
            <person name="Holsappel S."/>
            <person name="Eijlander R.T."/>
            <person name="Kuipers O.P."/>
        </authorList>
    </citation>
    <scope>NUCLEOTIDE SEQUENCE [LARGE SCALE GENOMIC DNA]</scope>
    <source>
        <strain evidence="7 8">B4102</strain>
    </source>
</reference>
<dbReference type="Gene3D" id="3.40.50.300">
    <property type="entry name" value="P-loop containing nucleotide triphosphate hydrolases"/>
    <property type="match status" value="2"/>
</dbReference>
<proteinExistence type="inferred from homology"/>
<protein>
    <recommendedName>
        <fullName evidence="6">AAA+ ATPase domain-containing protein</fullName>
    </recommendedName>
</protein>
<dbReference type="SUPFAM" id="SSF52540">
    <property type="entry name" value="P-loop containing nucleoside triphosphate hydrolases"/>
    <property type="match status" value="1"/>
</dbReference>
<evidence type="ECO:0000256" key="4">
    <source>
        <dbReference type="ARBA" id="ARBA00022806"/>
    </source>
</evidence>
<evidence type="ECO:0000259" key="6">
    <source>
        <dbReference type="SMART" id="SM00382"/>
    </source>
</evidence>
<dbReference type="SMART" id="SM00382">
    <property type="entry name" value="AAA"/>
    <property type="match status" value="1"/>
</dbReference>
<sequence>MTINTKLLIKEWQHALQLEIQHLKKYGSTKYHVTNGFLVSNETSYTYYFEAAASLKIPVGASVRLEWEKNKYNGRILSSEEKNMIISFDNYIGDLISTAFLYHDPWELLEQLIHRLDEAKKSKRKRIRIKQLMDPGSQVKHPTNKIKSNIHELVLRSKYNPVTFVWGPPGTGKTYTLARVAANKYFKEKRVLILSHSNKAVDVLMNEVLSFVQQKNRFVEGDVIRFGMGGDLREENQLSMMHLLEKREPALFEKKQQFSIQKKEIKKDLGNSFSNRDTDKLLEVEGKLAKILETIRRKEVEYVKEARIIGTTLAKAAGDPTIYEQEYDLIIIDEASMAYIPQIAFAATLAKRVIVCGDFKQLPPIASSRHSLVNKWLREDIFHKANVVYTNNEDQLHPHLFLLKEQRRMHPDISAFTNRYIYQSLVGDHEKIGEMRKSIARNFPFPNRASILLDTSFSGSYCISERISTSKINPFHLLLSFQLIHESLVSGISSIGFVTPYRAQATLMDQLLMDLYPSETLNGDIVSATVHRFQGSEKDLIIFDTVDGSPQTRPSMLLSGSESERLINVAMTRAKGKFIHIANKDFIHQHVFHNKTIRQLVEHQDRLGQTVSLNDIGKWVRHSHPKLKWVYARKLDQVFIDIHTAQDNIILSLPEHATLSKQWEDVLNNRAKKVKLLIISTKEWKTIKPNEQIKDHLPFPFVIIDQNIFWSGLPLEGMINIKPPYITARLESDAFVNYFIKQLPINRII</sequence>
<dbReference type="PATRIC" id="fig|46224.3.peg.839"/>
<keyword evidence="4" id="KW-0347">Helicase</keyword>
<dbReference type="GO" id="GO:0016787">
    <property type="term" value="F:hydrolase activity"/>
    <property type="evidence" value="ECO:0007669"/>
    <property type="project" value="UniProtKB-KW"/>
</dbReference>
<dbReference type="CDD" id="cd18808">
    <property type="entry name" value="SF1_C_Upf1"/>
    <property type="match status" value="1"/>
</dbReference>
<keyword evidence="8" id="KW-1185">Reference proteome</keyword>
<keyword evidence="5" id="KW-0067">ATP-binding</keyword>
<dbReference type="Pfam" id="PF13086">
    <property type="entry name" value="AAA_11"/>
    <property type="match status" value="1"/>
</dbReference>
<evidence type="ECO:0000313" key="8">
    <source>
        <dbReference type="Proteomes" id="UP000075666"/>
    </source>
</evidence>
<dbReference type="OrthoDB" id="9757917at2"/>
<dbReference type="InterPro" id="IPR047187">
    <property type="entry name" value="SF1_C_Upf1"/>
</dbReference>
<dbReference type="GO" id="GO:0043139">
    <property type="term" value="F:5'-3' DNA helicase activity"/>
    <property type="evidence" value="ECO:0007669"/>
    <property type="project" value="TreeGrafter"/>
</dbReference>
<accession>A0A150KLX3</accession>
<evidence type="ECO:0000256" key="5">
    <source>
        <dbReference type="ARBA" id="ARBA00022840"/>
    </source>
</evidence>
<organism evidence="7 8">
    <name type="scientific">Heyndrickxia sporothermodurans</name>
    <dbReference type="NCBI Taxonomy" id="46224"/>
    <lineage>
        <taxon>Bacteria</taxon>
        <taxon>Bacillati</taxon>
        <taxon>Bacillota</taxon>
        <taxon>Bacilli</taxon>
        <taxon>Bacillales</taxon>
        <taxon>Bacillaceae</taxon>
        <taxon>Heyndrickxia</taxon>
    </lineage>
</organism>
<evidence type="ECO:0000256" key="1">
    <source>
        <dbReference type="ARBA" id="ARBA00007913"/>
    </source>
</evidence>
<dbReference type="STRING" id="46224.B4102_3759"/>
<dbReference type="InterPro" id="IPR041679">
    <property type="entry name" value="DNA2/NAM7-like_C"/>
</dbReference>
<dbReference type="InterPro" id="IPR050534">
    <property type="entry name" value="Coronavir_polyprotein_1ab"/>
</dbReference>
<evidence type="ECO:0000313" key="7">
    <source>
        <dbReference type="EMBL" id="KYC92275.1"/>
    </source>
</evidence>
<dbReference type="Proteomes" id="UP000075666">
    <property type="component" value="Unassembled WGS sequence"/>
</dbReference>
<evidence type="ECO:0000256" key="3">
    <source>
        <dbReference type="ARBA" id="ARBA00022801"/>
    </source>
</evidence>
<dbReference type="CDD" id="cd17934">
    <property type="entry name" value="DEXXQc_Upf1-like"/>
    <property type="match status" value="1"/>
</dbReference>
<keyword evidence="3" id="KW-0378">Hydrolase</keyword>
<dbReference type="InterPro" id="IPR003593">
    <property type="entry name" value="AAA+_ATPase"/>
</dbReference>
<keyword evidence="2" id="KW-0547">Nucleotide-binding</keyword>
<dbReference type="PANTHER" id="PTHR43788:SF8">
    <property type="entry name" value="DNA-BINDING PROTEIN SMUBP-2"/>
    <property type="match status" value="1"/>
</dbReference>